<comment type="similarity">
    <text evidence="2 9">Belongs to the SLX4 family.</text>
</comment>
<comment type="caution">
    <text evidence="11">The sequence shown here is derived from an EMBL/GenBank/DDBJ whole genome shotgun (WGS) entry which is preliminary data.</text>
</comment>
<feature type="compositionally biased region" description="Basic and acidic residues" evidence="10">
    <location>
        <begin position="383"/>
        <end position="393"/>
    </location>
</feature>
<gene>
    <name evidence="9" type="primary">SLX4</name>
    <name evidence="11" type="ORF">NKR19_g4681</name>
</gene>
<reference evidence="11" key="1">
    <citation type="submission" date="2022-07" db="EMBL/GenBank/DDBJ databases">
        <title>Fungi with potential for degradation of polypropylene.</title>
        <authorList>
            <person name="Gostincar C."/>
        </authorList>
    </citation>
    <scope>NUCLEOTIDE SEQUENCE</scope>
    <source>
        <strain evidence="11">EXF-13287</strain>
    </source>
</reference>
<comment type="function">
    <text evidence="9">Regulatory subunit of the SLX1-SLX4 structure-specific endonuclease that resolves DNA secondary structures generated during DNA repair and recombination. Has endonuclease activity towards branched DNA substrates, introducing single-strand cuts in duplex DNA close to junctions with ss-DNA.</text>
</comment>
<dbReference type="Pfam" id="PF09494">
    <property type="entry name" value="Slx4"/>
    <property type="match status" value="1"/>
</dbReference>
<keyword evidence="11" id="KW-0540">Nuclease</keyword>
<dbReference type="GO" id="GO:0017108">
    <property type="term" value="F:5'-flap endonuclease activity"/>
    <property type="evidence" value="ECO:0007669"/>
    <property type="project" value="InterPro"/>
</dbReference>
<keyword evidence="11" id="KW-0378">Hydrolase</keyword>
<feature type="compositionally biased region" description="Low complexity" evidence="10">
    <location>
        <begin position="695"/>
        <end position="715"/>
    </location>
</feature>
<evidence type="ECO:0000313" key="11">
    <source>
        <dbReference type="EMBL" id="KAJ9151688.1"/>
    </source>
</evidence>
<comment type="PTM">
    <text evidence="9">Phosphorylated in response to DNA damage.</text>
</comment>
<evidence type="ECO:0000256" key="2">
    <source>
        <dbReference type="ARBA" id="ARBA00006661"/>
    </source>
</evidence>
<dbReference type="Proteomes" id="UP001174691">
    <property type="component" value="Unassembled WGS sequence"/>
</dbReference>
<feature type="compositionally biased region" description="Polar residues" evidence="10">
    <location>
        <begin position="813"/>
        <end position="822"/>
    </location>
</feature>
<evidence type="ECO:0000256" key="6">
    <source>
        <dbReference type="ARBA" id="ARBA00023204"/>
    </source>
</evidence>
<feature type="region of interest" description="Disordered" evidence="10">
    <location>
        <begin position="320"/>
        <end position="428"/>
    </location>
</feature>
<accession>A0AA38S0H1</accession>
<dbReference type="InterPro" id="IPR018574">
    <property type="entry name" value="Structure-sp_endonuc_su_Slx4"/>
</dbReference>
<dbReference type="SMART" id="SM00384">
    <property type="entry name" value="AT_hook"/>
    <property type="match status" value="3"/>
</dbReference>
<dbReference type="HAMAP" id="MF_03110">
    <property type="entry name" value="Endonuc_su_Slx4"/>
    <property type="match status" value="1"/>
</dbReference>
<proteinExistence type="inferred from homology"/>
<feature type="region of interest" description="Disordered" evidence="10">
    <location>
        <begin position="565"/>
        <end position="593"/>
    </location>
</feature>
<dbReference type="GO" id="GO:0033557">
    <property type="term" value="C:Slx1-Slx4 complex"/>
    <property type="evidence" value="ECO:0007669"/>
    <property type="project" value="UniProtKB-UniRule"/>
</dbReference>
<dbReference type="GO" id="GO:0006281">
    <property type="term" value="P:DNA repair"/>
    <property type="evidence" value="ECO:0007669"/>
    <property type="project" value="UniProtKB-UniRule"/>
</dbReference>
<evidence type="ECO:0000313" key="12">
    <source>
        <dbReference type="Proteomes" id="UP001174691"/>
    </source>
</evidence>
<dbReference type="GO" id="GO:0006310">
    <property type="term" value="P:DNA recombination"/>
    <property type="evidence" value="ECO:0007669"/>
    <property type="project" value="UniProtKB-UniRule"/>
</dbReference>
<dbReference type="InterPro" id="IPR027784">
    <property type="entry name" value="Slx4_ascomycetes"/>
</dbReference>
<dbReference type="PROSITE" id="PS00354">
    <property type="entry name" value="HMGI_Y"/>
    <property type="match status" value="1"/>
</dbReference>
<feature type="region of interest" description="Disordered" evidence="10">
    <location>
        <begin position="695"/>
        <end position="836"/>
    </location>
</feature>
<evidence type="ECO:0000256" key="10">
    <source>
        <dbReference type="SAM" id="MobiDB-lite"/>
    </source>
</evidence>
<feature type="compositionally biased region" description="Polar residues" evidence="10">
    <location>
        <begin position="241"/>
        <end position="261"/>
    </location>
</feature>
<feature type="compositionally biased region" description="Low complexity" evidence="10">
    <location>
        <begin position="565"/>
        <end position="574"/>
    </location>
</feature>
<name>A0AA38S0H1_9PEZI</name>
<dbReference type="InterPro" id="IPR017956">
    <property type="entry name" value="AT_hook_DNA-bd_motif"/>
</dbReference>
<keyword evidence="11" id="KW-0255">Endonuclease</keyword>
<dbReference type="InterPro" id="IPR000637">
    <property type="entry name" value="HMGI/Y_DNA-bd_CS"/>
</dbReference>
<comment type="subunit">
    <text evidence="9">Forms a heterodimer with SLX1.</text>
</comment>
<feature type="compositionally biased region" description="Basic residues" evidence="10">
    <location>
        <begin position="398"/>
        <end position="413"/>
    </location>
</feature>
<evidence type="ECO:0000256" key="3">
    <source>
        <dbReference type="ARBA" id="ARBA00022553"/>
    </source>
</evidence>
<dbReference type="EMBL" id="JANBVN010000060">
    <property type="protein sequence ID" value="KAJ9151688.1"/>
    <property type="molecule type" value="Genomic_DNA"/>
</dbReference>
<feature type="compositionally biased region" description="Low complexity" evidence="10">
    <location>
        <begin position="748"/>
        <end position="768"/>
    </location>
</feature>
<comment type="subcellular location">
    <subcellularLocation>
        <location evidence="1 9">Nucleus</location>
    </subcellularLocation>
</comment>
<keyword evidence="6 9" id="KW-0234">DNA repair</keyword>
<evidence type="ECO:0000256" key="1">
    <source>
        <dbReference type="ARBA" id="ARBA00004123"/>
    </source>
</evidence>
<feature type="compositionally biased region" description="Basic and acidic residues" evidence="10">
    <location>
        <begin position="166"/>
        <end position="180"/>
    </location>
</feature>
<keyword evidence="12" id="KW-1185">Reference proteome</keyword>
<keyword evidence="5 9" id="KW-0233">DNA recombination</keyword>
<evidence type="ECO:0000256" key="9">
    <source>
        <dbReference type="HAMAP-Rule" id="MF_03110"/>
    </source>
</evidence>
<keyword evidence="7 9" id="KW-0539">Nucleus</keyword>
<feature type="region of interest" description="Disordered" evidence="10">
    <location>
        <begin position="111"/>
        <end position="278"/>
    </location>
</feature>
<organism evidence="11 12">
    <name type="scientific">Coniochaeta hoffmannii</name>
    <dbReference type="NCBI Taxonomy" id="91930"/>
    <lineage>
        <taxon>Eukaryota</taxon>
        <taxon>Fungi</taxon>
        <taxon>Dikarya</taxon>
        <taxon>Ascomycota</taxon>
        <taxon>Pezizomycotina</taxon>
        <taxon>Sordariomycetes</taxon>
        <taxon>Sordariomycetidae</taxon>
        <taxon>Coniochaetales</taxon>
        <taxon>Coniochaetaceae</taxon>
        <taxon>Coniochaeta</taxon>
    </lineage>
</organism>
<evidence type="ECO:0000256" key="5">
    <source>
        <dbReference type="ARBA" id="ARBA00023172"/>
    </source>
</evidence>
<keyword evidence="3 9" id="KW-0597">Phosphoprotein</keyword>
<keyword evidence="4 9" id="KW-0227">DNA damage</keyword>
<evidence type="ECO:0000256" key="4">
    <source>
        <dbReference type="ARBA" id="ARBA00022763"/>
    </source>
</evidence>
<protein>
    <recommendedName>
        <fullName evidence="8 9">Structure-specific endonuclease subunit SLX4</fullName>
    </recommendedName>
</protein>
<evidence type="ECO:0000256" key="8">
    <source>
        <dbReference type="ARBA" id="ARBA00029496"/>
    </source>
</evidence>
<sequence length="946" mass="101748">MNPSSRRHLLSSPSRMSMQGEALVILSSSPDFPSIDELLPKREKKTLLRSGSRAAPIPDTAFKSFTTASHFWQSTIAEENESAGASGRAIIRQDSGQLDIQRPLSVPRDAVRCGEPAETGPASVDQGAGTHPSEPPSQPVPTKRVGRAKLTSVPADETVAETLSSPKEKPWKKFKEKDPTDGQTKIAKGKVTKPSAAKPKQPLKKAETISKHFAPPVAPDPIELEDDPIDLEPALKRRTDWTPTKNTEPSVILLDSSTVKGLSSPRPTGAESSFPPRTDLFKNLRDTYSCAEVEDAARASMSRDEPGDVLGKRKLIEMVTTSETARSKTPEVSPVKQKAPKKKPRTITDLATAAYRVVDTASAEEQPRDDSLLNYFTPNEESEPAKPSKREAVTGKAKGSKPRAKAKPKRASKKKAEPPQPSLLSPESALRQVSRQDFIFGTSSQLATEVDAGLLRDLQRAMRDSNRQEDDFFFDSSPVASKVAAKSTGYGLWGAGARDEGGELLEVEVIDLVDSPAIEEDLTNPKVILALAADKCKAREAEKLDSMSVIPAKDVDVITISSSLTPTLSKSSSPFAHKQNRTGNAVSGPAAASSTVEHQFVMQPVELDDDPPASNQEQHHQMAFSAPIIAAPAPPEIPAPKYELYTDAQLAREVQSYGFKPIKRRTAAIALLHQCWTSKHQAKAQAMGQGTTASLSTSSAATARAEAAASAPVTAKPRGRPKKTAPTAELQDSGPAATKRPRGRPKKASSSGGSAAPKPTSRPASNPSTLPPSPTIPTSEATPGPSTPARKRITPTRMPVEIADTDDSDLDINPSSPSSTASCPIPPNEFSSPIPGVELSMTTEADDDTLTSSPTGQQTRLFRYITDAVKTAPRSRDPEAPSWHEKMLMYDPVVIEDLTAWLNGGELDRVGCEEEVGTGDVKKWCESRSVCCLYRVNINGKERKRF</sequence>
<dbReference type="GO" id="GO:0003677">
    <property type="term" value="F:DNA binding"/>
    <property type="evidence" value="ECO:0007669"/>
    <property type="project" value="InterPro"/>
</dbReference>
<dbReference type="GO" id="GO:0006260">
    <property type="term" value="P:DNA replication"/>
    <property type="evidence" value="ECO:0007669"/>
    <property type="project" value="InterPro"/>
</dbReference>
<evidence type="ECO:0000256" key="7">
    <source>
        <dbReference type="ARBA" id="ARBA00023242"/>
    </source>
</evidence>
<dbReference type="CDD" id="cd22999">
    <property type="entry name" value="SAP_SLX4"/>
    <property type="match status" value="1"/>
</dbReference>
<dbReference type="GO" id="GO:0006355">
    <property type="term" value="P:regulation of DNA-templated transcription"/>
    <property type="evidence" value="ECO:0007669"/>
    <property type="project" value="InterPro"/>
</dbReference>
<dbReference type="AlphaFoldDB" id="A0AA38S0H1"/>